<dbReference type="EMBL" id="PQ368759">
    <property type="protein sequence ID" value="XHV15870.1"/>
    <property type="molecule type" value="Genomic_DNA"/>
</dbReference>
<feature type="transmembrane region" description="Helical" evidence="1">
    <location>
        <begin position="110"/>
        <end position="136"/>
    </location>
</feature>
<evidence type="ECO:0000313" key="2">
    <source>
        <dbReference type="EMBL" id="XHV15870.1"/>
    </source>
</evidence>
<feature type="transmembrane region" description="Helical" evidence="1">
    <location>
        <begin position="161"/>
        <end position="183"/>
    </location>
</feature>
<sequence>MATVMVELVLTLITKIFGRKLDFQELTEALGAYRNDQNSISSQLKLENAFYAVFKKRASAKLIYKIASLEWGVRESLRRFGQTSPAVTCDFSTHTVKIFRLTKLPIKIAMFFKFLLLITVLSFGVVLIFMGTYVLYDLAGSLYFNDLELMYQNGIETFARLFWSVITGVGFTAIGITFTYITWDVAGRLEIDLKAFELQEKLDQKTS</sequence>
<proteinExistence type="predicted"/>
<evidence type="ECO:0000256" key="1">
    <source>
        <dbReference type="SAM" id="Phobius"/>
    </source>
</evidence>
<accession>A0AB74UR09</accession>
<protein>
    <submittedName>
        <fullName evidence="2">Uncharacterized protein</fullName>
    </submittedName>
</protein>
<name>A0AB74UR09_9VIRU</name>
<keyword evidence="1" id="KW-1133">Transmembrane helix</keyword>
<keyword evidence="1" id="KW-0812">Transmembrane</keyword>
<reference evidence="2" key="1">
    <citation type="submission" date="2024-10" db="EMBL/GenBank/DDBJ databases">
        <title>Newly identified hadal zoon P2-like virus reveal genomic diversity and biogeographic distributions.</title>
        <authorList>
            <person name="Liu Y."/>
        </authorList>
    </citation>
    <scope>NUCLEOTIDE SEQUENCE</scope>
</reference>
<organism evidence="2">
    <name type="scientific">Halomonas phage vB_HboP_4908</name>
    <dbReference type="NCBI Taxonomy" id="3350578"/>
    <lineage>
        <taxon>Viruses</taxon>
    </lineage>
</organism>
<keyword evidence="1" id="KW-0472">Membrane</keyword>